<sequence length="391" mass="43895">MTNCFNVVTFAAMATLNFDLQYKDNTSNARAGEITTDHGKIQTPIFMPVGTIGSVKAVSQQQLKTEVQAQIILGNTYHLYLRPGTDVLEKAGGLHQFNHWDKPILTDSGGYQVFSLAGTRKIKEEGVTFQSHIDGSKHLFTPERVMDIQRSIGGDIIMAFDECPPGGSEYSYAHKSLQLTHRWLDRCLAQFNATPDKYGYTQNLFPIVQGATFKDLRRQSCEFIASKDAPGNAIGGLSVGEPEPVMYEICDWCCQHLPQEKPRYLMGVGTPWNILECIGMGVDMFDCVMPTRNGRNAMLFTTNGVINIDNKKWEYDFSPIDEGLPCEMSTYYSKAYLRHLFKAQEILALTIASVHNLSFYLWLVGEARKHIIAGDYASWKTGMVVKLKTRL</sequence>
<keyword evidence="2 4" id="KW-0808">Transferase</keyword>
<feature type="binding site" evidence="4">
    <location>
        <position position="161"/>
    </location>
    <ligand>
        <name>substrate</name>
    </ligand>
</feature>
<feature type="binding site" evidence="4">
    <location>
        <position position="236"/>
    </location>
    <ligand>
        <name>substrate</name>
    </ligand>
</feature>
<comment type="subunit">
    <text evidence="4">Homodimer. Within each dimer, one monomer is responsible for RNA recognition and catalysis, while the other monomer binds to the replacement base PreQ1.</text>
</comment>
<dbReference type="InterPro" id="IPR036511">
    <property type="entry name" value="TGT-like_sf"/>
</dbReference>
<accession>A0ABZ0WBP6</accession>
<feature type="domain" description="tRNA-guanine(15) transglycosylase-like" evidence="5">
    <location>
        <begin position="28"/>
        <end position="384"/>
    </location>
</feature>
<dbReference type="GO" id="GO:0016757">
    <property type="term" value="F:glycosyltransferase activity"/>
    <property type="evidence" value="ECO:0007669"/>
    <property type="project" value="UniProtKB-KW"/>
</dbReference>
<feature type="binding site" evidence="4">
    <location>
        <begin position="107"/>
        <end position="111"/>
    </location>
    <ligand>
        <name>substrate</name>
    </ligand>
</feature>
<evidence type="ECO:0000256" key="4">
    <source>
        <dbReference type="HAMAP-Rule" id="MF_00168"/>
    </source>
</evidence>
<keyword evidence="1 4" id="KW-0328">Glycosyltransferase</keyword>
<keyword evidence="4" id="KW-0671">Queuosine biosynthesis</keyword>
<comment type="catalytic activity">
    <reaction evidence="4">
        <text>7-aminomethyl-7-carbaguanine + guanosine(34) in tRNA = 7-aminomethyl-7-carbaguanosine(34) in tRNA + guanine</text>
        <dbReference type="Rhea" id="RHEA:24104"/>
        <dbReference type="Rhea" id="RHEA-COMP:10341"/>
        <dbReference type="Rhea" id="RHEA-COMP:10342"/>
        <dbReference type="ChEBI" id="CHEBI:16235"/>
        <dbReference type="ChEBI" id="CHEBI:58703"/>
        <dbReference type="ChEBI" id="CHEBI:74269"/>
        <dbReference type="ChEBI" id="CHEBI:82833"/>
        <dbReference type="EC" id="2.4.2.29"/>
    </reaction>
</comment>
<dbReference type="NCBIfam" id="TIGR00449">
    <property type="entry name" value="tgt_general"/>
    <property type="match status" value="1"/>
</dbReference>
<evidence type="ECO:0000259" key="5">
    <source>
        <dbReference type="Pfam" id="PF01702"/>
    </source>
</evidence>
<dbReference type="NCBIfam" id="TIGR00430">
    <property type="entry name" value="Q_tRNA_tgt"/>
    <property type="match status" value="1"/>
</dbReference>
<dbReference type="InterPro" id="IPR004803">
    <property type="entry name" value="TGT"/>
</dbReference>
<evidence type="ECO:0000313" key="7">
    <source>
        <dbReference type="Proteomes" id="UP001325680"/>
    </source>
</evidence>
<comment type="pathway">
    <text evidence="4">tRNA modification; tRNA-queuosine biosynthesis.</text>
</comment>
<dbReference type="Proteomes" id="UP001325680">
    <property type="component" value="Chromosome"/>
</dbReference>
<feature type="active site" description="Proton acceptor" evidence="4">
    <location>
        <position position="107"/>
    </location>
</feature>
<dbReference type="SUPFAM" id="SSF51713">
    <property type="entry name" value="tRNA-guanine transglycosylase"/>
    <property type="match status" value="1"/>
</dbReference>
<gene>
    <name evidence="4 6" type="primary">tgt</name>
    <name evidence="6" type="ORF">U0035_07170</name>
</gene>
<evidence type="ECO:0000256" key="1">
    <source>
        <dbReference type="ARBA" id="ARBA00022676"/>
    </source>
</evidence>
<dbReference type="Gene3D" id="3.20.20.105">
    <property type="entry name" value="Queuine tRNA-ribosyltransferase-like"/>
    <property type="match status" value="1"/>
</dbReference>
<evidence type="ECO:0000256" key="2">
    <source>
        <dbReference type="ARBA" id="ARBA00022679"/>
    </source>
</evidence>
<protein>
    <recommendedName>
        <fullName evidence="4">Queuine tRNA-ribosyltransferase</fullName>
        <ecNumber evidence="4">2.4.2.29</ecNumber>
    </recommendedName>
    <alternativeName>
        <fullName evidence="4">Guanine insertion enzyme</fullName>
    </alternativeName>
    <alternativeName>
        <fullName evidence="4">tRNA-guanine transglycosylase</fullName>
    </alternativeName>
</protein>
<feature type="binding site" evidence="4">
    <location>
        <position position="209"/>
    </location>
    <ligand>
        <name>substrate</name>
    </ligand>
</feature>
<dbReference type="HAMAP" id="MF_00168">
    <property type="entry name" value="Q_tRNA_Tgt"/>
    <property type="match status" value="1"/>
</dbReference>
<reference evidence="6 7" key="1">
    <citation type="submission" date="2023-12" db="EMBL/GenBank/DDBJ databases">
        <title>Genome sequencing and assembly of bacterial species from a model synthetic community.</title>
        <authorList>
            <person name="Hogle S.L."/>
        </authorList>
    </citation>
    <scope>NUCLEOTIDE SEQUENCE [LARGE SCALE GENOMIC DNA]</scope>
    <source>
        <strain evidence="6 7">HAMBI_3031</strain>
    </source>
</reference>
<feature type="active site" description="Nucleophile" evidence="4">
    <location>
        <position position="286"/>
    </location>
</feature>
<dbReference type="InterPro" id="IPR050076">
    <property type="entry name" value="ArchSynthase1/Queuine_TRR"/>
</dbReference>
<feature type="region of interest" description="RNA binding" evidence="4">
    <location>
        <begin position="267"/>
        <end position="273"/>
    </location>
</feature>
<dbReference type="EC" id="2.4.2.29" evidence="4"/>
<dbReference type="Pfam" id="PF01702">
    <property type="entry name" value="TGT"/>
    <property type="match status" value="1"/>
</dbReference>
<dbReference type="InterPro" id="IPR002616">
    <property type="entry name" value="tRNA_ribo_trans-like"/>
</dbReference>
<keyword evidence="3 4" id="KW-0819">tRNA processing</keyword>
<evidence type="ECO:0000256" key="3">
    <source>
        <dbReference type="ARBA" id="ARBA00022694"/>
    </source>
</evidence>
<proteinExistence type="inferred from homology"/>
<comment type="similarity">
    <text evidence="4">Belongs to the queuine tRNA-ribosyltransferase family.</text>
</comment>
<comment type="function">
    <text evidence="4">Catalyzes the base-exchange of a guanine (G) residue with the queuine precursor 7-aminomethyl-7-deazaguanine (PreQ1) at position 34 (anticodon wobble position) in tRNAs with GU(N) anticodons (tRNA-Asp, -Asn, -His and -Tyr). Catalysis occurs through a double-displacement mechanism. The nucleophile active site attacks the C1' of nucleotide 34 to detach the guanine base from the RNA, forming a covalent enzyme-RNA intermediate. The proton acceptor active site deprotonates the incoming PreQ1, allowing a nucleophilic attack on the C1' of the ribose to form the product. After dissociation, two additional enzymatic reactions on the tRNA convert PreQ1 to queuine (Q), resulting in the hypermodified nucleoside queuosine (7-(((4,5-cis-dihydroxy-2-cyclopenten-1-yl)amino)methyl)-7-deazaguanosine).</text>
</comment>
<evidence type="ECO:0000313" key="6">
    <source>
        <dbReference type="EMBL" id="WQD39927.1"/>
    </source>
</evidence>
<name>A0ABZ0WBP6_9BACT</name>
<organism evidence="6 7">
    <name type="scientific">Niabella yanshanensis</name>
    <dbReference type="NCBI Taxonomy" id="577386"/>
    <lineage>
        <taxon>Bacteria</taxon>
        <taxon>Pseudomonadati</taxon>
        <taxon>Bacteroidota</taxon>
        <taxon>Chitinophagia</taxon>
        <taxon>Chitinophagales</taxon>
        <taxon>Chitinophagaceae</taxon>
        <taxon>Niabella</taxon>
    </lineage>
</organism>
<dbReference type="PANTHER" id="PTHR46499:SF1">
    <property type="entry name" value="QUEUINE TRNA-RIBOSYLTRANSFERASE"/>
    <property type="match status" value="1"/>
</dbReference>
<keyword evidence="7" id="KW-1185">Reference proteome</keyword>
<comment type="caution">
    <text evidence="4">Lacks conserved residue(s) required for the propagation of feature annotation.</text>
</comment>
<feature type="region of interest" description="RNA binding; important for wobble base 34 recognition" evidence="4">
    <location>
        <begin position="291"/>
        <end position="295"/>
    </location>
</feature>
<dbReference type="PANTHER" id="PTHR46499">
    <property type="entry name" value="QUEUINE TRNA-RIBOSYLTRANSFERASE"/>
    <property type="match status" value="1"/>
</dbReference>
<dbReference type="EMBL" id="CP139960">
    <property type="protein sequence ID" value="WQD39927.1"/>
    <property type="molecule type" value="Genomic_DNA"/>
</dbReference>